<dbReference type="STRING" id="106634.TVD_12880"/>
<dbReference type="RefSeq" id="WP_047251979.1">
    <property type="nucleotide sequence ID" value="NZ_CP011367.1"/>
</dbReference>
<dbReference type="PANTHER" id="PTHR12049">
    <property type="entry name" value="PROTEIN ARGININE METHYLTRANSFERASE NDUFAF7, MITOCHONDRIAL"/>
    <property type="match status" value="1"/>
</dbReference>
<dbReference type="AlphaFoldDB" id="A0A0G3GAB0"/>
<dbReference type="KEGG" id="tvr:TVD_12880"/>
<organism evidence="3 4">
    <name type="scientific">Thioalkalivibrio versutus</name>
    <dbReference type="NCBI Taxonomy" id="106634"/>
    <lineage>
        <taxon>Bacteria</taxon>
        <taxon>Pseudomonadati</taxon>
        <taxon>Pseudomonadota</taxon>
        <taxon>Gammaproteobacteria</taxon>
        <taxon>Chromatiales</taxon>
        <taxon>Ectothiorhodospiraceae</taxon>
        <taxon>Thioalkalivibrio</taxon>
    </lineage>
</organism>
<evidence type="ECO:0000256" key="2">
    <source>
        <dbReference type="ARBA" id="ARBA00022679"/>
    </source>
</evidence>
<sequence length="399" mass="43026">MMPPKPSTNAPADPVAADIARRLHASLQQSVVAGEGFLPFVDYMQAALYAPGLGYYVNGAHKLGEGGDFVTAPELSPLFGETLATWLAPVLRDDLNGTGTLLEFGAGSGRLAGDVITTLRELGVAWERYWIVEVSPDLRARQQAHLEAALEPAEYARVAWLDALPETPLRGVVLANEVLDALPVELFRWREGRVWQVGITTDAAGTLSLAERPAPPGLAEPVARLQAEHGPWPEGYLSEWRPAQAAWVTALADFLEQGVAVIVDYGFPRSAYYAPERHQGTLVGYYRQQMIQDPLAYPGLMDLTASVDFTGVAEAADAAGLDVLAYAAQGEFLLGAGLPGRFEARVGSGEDARVTMQAAQAVRMLTLPGEMGERFQVMALGRDCEHLPLDGIPDRRGRL</sequence>
<dbReference type="SUPFAM" id="SSF53335">
    <property type="entry name" value="S-adenosyl-L-methionine-dependent methyltransferases"/>
    <property type="match status" value="1"/>
</dbReference>
<protein>
    <submittedName>
        <fullName evidence="3">S-adenosyl-L-methionine-dependent methyltransferase</fullName>
    </submittedName>
</protein>
<dbReference type="Pfam" id="PF02636">
    <property type="entry name" value="Methyltransf_28"/>
    <property type="match status" value="1"/>
</dbReference>
<dbReference type="PATRIC" id="fig|106634.4.peg.2626"/>
<dbReference type="OrthoDB" id="9794208at2"/>
<keyword evidence="4" id="KW-1185">Reference proteome</keyword>
<evidence type="ECO:0000256" key="1">
    <source>
        <dbReference type="ARBA" id="ARBA00022603"/>
    </source>
</evidence>
<dbReference type="InterPro" id="IPR029063">
    <property type="entry name" value="SAM-dependent_MTases_sf"/>
</dbReference>
<proteinExistence type="predicted"/>
<accession>A0A0G3GAB0</accession>
<dbReference type="InterPro" id="IPR038375">
    <property type="entry name" value="NDUFAF7_sf"/>
</dbReference>
<keyword evidence="1 3" id="KW-0489">Methyltransferase</keyword>
<dbReference type="InterPro" id="IPR003788">
    <property type="entry name" value="NDUFAF7"/>
</dbReference>
<dbReference type="PANTHER" id="PTHR12049:SF7">
    <property type="entry name" value="PROTEIN ARGININE METHYLTRANSFERASE NDUFAF7, MITOCHONDRIAL"/>
    <property type="match status" value="1"/>
</dbReference>
<keyword evidence="2 3" id="KW-0808">Transferase</keyword>
<reference evidence="3 4" key="1">
    <citation type="submission" date="2015-04" db="EMBL/GenBank/DDBJ databases">
        <title>Complete Sequence for the Genome of the Thioalkalivibrio versutus D301.</title>
        <authorList>
            <person name="Mu T."/>
            <person name="Zhou J."/>
            <person name="Xu X."/>
        </authorList>
    </citation>
    <scope>NUCLEOTIDE SEQUENCE [LARGE SCALE GENOMIC DNA]</scope>
    <source>
        <strain evidence="3 4">D301</strain>
    </source>
</reference>
<dbReference type="GO" id="GO:0032259">
    <property type="term" value="P:methylation"/>
    <property type="evidence" value="ECO:0007669"/>
    <property type="project" value="UniProtKB-KW"/>
</dbReference>
<dbReference type="Proteomes" id="UP000064201">
    <property type="component" value="Chromosome"/>
</dbReference>
<dbReference type="Gene3D" id="3.40.50.12710">
    <property type="match status" value="1"/>
</dbReference>
<dbReference type="GO" id="GO:0035243">
    <property type="term" value="F:protein-arginine omega-N symmetric methyltransferase activity"/>
    <property type="evidence" value="ECO:0007669"/>
    <property type="project" value="TreeGrafter"/>
</dbReference>
<dbReference type="EMBL" id="CP011367">
    <property type="protein sequence ID" value="AKJ96507.1"/>
    <property type="molecule type" value="Genomic_DNA"/>
</dbReference>
<evidence type="ECO:0000313" key="3">
    <source>
        <dbReference type="EMBL" id="AKJ96507.1"/>
    </source>
</evidence>
<evidence type="ECO:0000313" key="4">
    <source>
        <dbReference type="Proteomes" id="UP000064201"/>
    </source>
</evidence>
<name>A0A0G3GAB0_9GAMM</name>
<gene>
    <name evidence="3" type="ORF">TVD_12880</name>
</gene>